<reference evidence="9 10" key="1">
    <citation type="submission" date="2017-04" db="EMBL/GenBank/DDBJ databases">
        <title>Comparative genome analysis of Subtercola boreus.</title>
        <authorList>
            <person name="Cho Y.-J."/>
            <person name="Cho A."/>
            <person name="Kim O.-S."/>
            <person name="Lee J.-I."/>
        </authorList>
    </citation>
    <scope>NUCLEOTIDE SEQUENCE [LARGE SCALE GENOMIC DNA]</scope>
    <source>
        <strain evidence="9 10">K300</strain>
    </source>
</reference>
<evidence type="ECO:0000313" key="9">
    <source>
        <dbReference type="EMBL" id="RFA06451.1"/>
    </source>
</evidence>
<evidence type="ECO:0000256" key="6">
    <source>
        <dbReference type="SAM" id="MobiDB-lite"/>
    </source>
</evidence>
<feature type="transmembrane region" description="Helical" evidence="7">
    <location>
        <begin position="162"/>
        <end position="182"/>
    </location>
</feature>
<feature type="transmembrane region" description="Helical" evidence="7">
    <location>
        <begin position="453"/>
        <end position="473"/>
    </location>
</feature>
<dbReference type="InterPro" id="IPR032694">
    <property type="entry name" value="CopC/D"/>
</dbReference>
<dbReference type="PANTHER" id="PTHR34820:SF4">
    <property type="entry name" value="INNER MEMBRANE PROTEIN YEBZ"/>
    <property type="match status" value="1"/>
</dbReference>
<dbReference type="Proteomes" id="UP000256486">
    <property type="component" value="Unassembled WGS sequence"/>
</dbReference>
<keyword evidence="10" id="KW-1185">Reference proteome</keyword>
<proteinExistence type="predicted"/>
<evidence type="ECO:0000259" key="8">
    <source>
        <dbReference type="Pfam" id="PF05425"/>
    </source>
</evidence>
<comment type="subcellular location">
    <subcellularLocation>
        <location evidence="1">Cell membrane</location>
        <topology evidence="1">Multi-pass membrane protein</topology>
    </subcellularLocation>
</comment>
<dbReference type="Pfam" id="PF09678">
    <property type="entry name" value="Caa3_CtaG"/>
    <property type="match status" value="1"/>
</dbReference>
<keyword evidence="2" id="KW-1003">Cell membrane</keyword>
<dbReference type="EMBL" id="NBWZ01000002">
    <property type="protein sequence ID" value="RFA06451.1"/>
    <property type="molecule type" value="Genomic_DNA"/>
</dbReference>
<feature type="transmembrane region" description="Helical" evidence="7">
    <location>
        <begin position="258"/>
        <end position="280"/>
    </location>
</feature>
<feature type="transmembrane region" description="Helical" evidence="7">
    <location>
        <begin position="189"/>
        <end position="210"/>
    </location>
</feature>
<evidence type="ECO:0000313" key="10">
    <source>
        <dbReference type="Proteomes" id="UP000256486"/>
    </source>
</evidence>
<evidence type="ECO:0000256" key="3">
    <source>
        <dbReference type="ARBA" id="ARBA00022692"/>
    </source>
</evidence>
<dbReference type="GO" id="GO:0006825">
    <property type="term" value="P:copper ion transport"/>
    <property type="evidence" value="ECO:0007669"/>
    <property type="project" value="InterPro"/>
</dbReference>
<accession>A0A3E0V9V8</accession>
<dbReference type="Pfam" id="PF05425">
    <property type="entry name" value="CopD"/>
    <property type="match status" value="1"/>
</dbReference>
<evidence type="ECO:0000256" key="4">
    <source>
        <dbReference type="ARBA" id="ARBA00022989"/>
    </source>
</evidence>
<keyword evidence="5 7" id="KW-0472">Membrane</keyword>
<feature type="transmembrane region" description="Helical" evidence="7">
    <location>
        <begin position="222"/>
        <end position="246"/>
    </location>
</feature>
<comment type="caution">
    <text evidence="9">The sequence shown here is derived from an EMBL/GenBank/DDBJ whole genome shotgun (WGS) entry which is preliminary data.</text>
</comment>
<feature type="transmembrane region" description="Helical" evidence="7">
    <location>
        <begin position="292"/>
        <end position="311"/>
    </location>
</feature>
<feature type="transmembrane region" description="Helical" evidence="7">
    <location>
        <begin position="619"/>
        <end position="641"/>
    </location>
</feature>
<dbReference type="InterPro" id="IPR008457">
    <property type="entry name" value="Cu-R_CopD_dom"/>
</dbReference>
<feature type="transmembrane region" description="Helical" evidence="7">
    <location>
        <begin position="427"/>
        <end position="447"/>
    </location>
</feature>
<feature type="transmembrane region" description="Helical" evidence="7">
    <location>
        <begin position="39"/>
        <end position="61"/>
    </location>
</feature>
<protein>
    <recommendedName>
        <fullName evidence="8">Copper resistance protein D domain-containing protein</fullName>
    </recommendedName>
</protein>
<feature type="transmembrane region" description="Helical" evidence="7">
    <location>
        <begin position="514"/>
        <end position="533"/>
    </location>
</feature>
<keyword evidence="3 7" id="KW-0812">Transmembrane</keyword>
<sequence length="651" mass="67797">MALPVAGPDGVGDPPPVTRAPAPHRPHFPEPIAGRRRRLLAPIVLVGAALIVVTLLSAWVFGNRPALLVDTGAAVTYGLPLVKVLANLAAAATIGGLLLAGSFLSEGDPARGRAMDLSAVSAAVWSVLTGVYAVLTFITIAGPVRAGIFGPALGQYLTQVSLGQSNTVTILLTAVISVGAFASRKPVPILILTVVAFAALIPLALQGHAAGAGGHRTAAAALWLHVGFAGAWIGTLLILVITHLRAGPDVIRPLLRRFSFLALICFIGVTLSGAISASLRLNSVSELVSTDYGVILGLKMVVLVLLGAAGYGHRRWLISRLPAQAGRWNAVWVRLVIAEGLLMGVASGAAAVLARTPPPAGEVTIAVTTAEKLTGQALPLPFSPARLLDSFAVDPIWLTAGIFVIGLYAAGVHRLRRAGTAWPARRSIGWVAGWAVIIYLTNAAPAAYENYLFTAYAAGHLALGALTTFLIIAGRPLLLISRTADVRNDGTGGVRGWLNAAATARIVDRLLHPVVAAALFVLCLLTAFTPLLVNWSLTDPVGHQWNTTQLFLAGCLLVCALNRTRTHPITRGTAATAMAVLGAGVAVLVLLVGAAPVFLPEWYGVIGDGWQPAPMIDHTVATVTFLTIGTLFLITTGTRLIRRPSQPGVKL</sequence>
<keyword evidence="4 7" id="KW-1133">Transmembrane helix</keyword>
<feature type="domain" description="Copper resistance protein D" evidence="8">
    <location>
        <begin position="254"/>
        <end position="353"/>
    </location>
</feature>
<feature type="region of interest" description="Disordered" evidence="6">
    <location>
        <begin position="1"/>
        <end position="30"/>
    </location>
</feature>
<feature type="transmembrane region" description="Helical" evidence="7">
    <location>
        <begin position="396"/>
        <end position="415"/>
    </location>
</feature>
<evidence type="ECO:0000256" key="7">
    <source>
        <dbReference type="SAM" id="Phobius"/>
    </source>
</evidence>
<name>A0A3E0V9V8_9MICO</name>
<evidence type="ECO:0000256" key="2">
    <source>
        <dbReference type="ARBA" id="ARBA00022475"/>
    </source>
</evidence>
<feature type="transmembrane region" description="Helical" evidence="7">
    <location>
        <begin position="545"/>
        <end position="562"/>
    </location>
</feature>
<feature type="transmembrane region" description="Helical" evidence="7">
    <location>
        <begin position="117"/>
        <end position="142"/>
    </location>
</feature>
<dbReference type="AlphaFoldDB" id="A0A3E0V9V8"/>
<dbReference type="GO" id="GO:0005886">
    <property type="term" value="C:plasma membrane"/>
    <property type="evidence" value="ECO:0007669"/>
    <property type="project" value="UniProtKB-SubCell"/>
</dbReference>
<feature type="compositionally biased region" description="Low complexity" evidence="6">
    <location>
        <begin position="1"/>
        <end position="12"/>
    </location>
</feature>
<gene>
    <name evidence="9" type="ORF">B7R54_18920</name>
</gene>
<dbReference type="PANTHER" id="PTHR34820">
    <property type="entry name" value="INNER MEMBRANE PROTEIN YEBZ"/>
    <property type="match status" value="1"/>
</dbReference>
<evidence type="ECO:0000256" key="5">
    <source>
        <dbReference type="ARBA" id="ARBA00023136"/>
    </source>
</evidence>
<feature type="transmembrane region" description="Helical" evidence="7">
    <location>
        <begin position="81"/>
        <end position="105"/>
    </location>
</feature>
<dbReference type="InterPro" id="IPR019108">
    <property type="entry name" value="Caa3_assmbl_CtaG-rel"/>
</dbReference>
<feature type="transmembrane region" description="Helical" evidence="7">
    <location>
        <begin position="574"/>
        <end position="599"/>
    </location>
</feature>
<organism evidence="9 10">
    <name type="scientific">Subtercola boreus</name>
    <dbReference type="NCBI Taxonomy" id="120213"/>
    <lineage>
        <taxon>Bacteria</taxon>
        <taxon>Bacillati</taxon>
        <taxon>Actinomycetota</taxon>
        <taxon>Actinomycetes</taxon>
        <taxon>Micrococcales</taxon>
        <taxon>Microbacteriaceae</taxon>
        <taxon>Subtercola</taxon>
    </lineage>
</organism>
<feature type="transmembrane region" description="Helical" evidence="7">
    <location>
        <begin position="331"/>
        <end position="354"/>
    </location>
</feature>
<evidence type="ECO:0000256" key="1">
    <source>
        <dbReference type="ARBA" id="ARBA00004651"/>
    </source>
</evidence>